<dbReference type="AlphaFoldDB" id="A0A1W1I5A2"/>
<gene>
    <name evidence="1" type="ORF">NSJP_2010</name>
</gene>
<protein>
    <submittedName>
        <fullName evidence="1">Uncharacterized protein</fullName>
    </submittedName>
</protein>
<dbReference type="EMBL" id="LT828648">
    <property type="protein sequence ID" value="SLM48182.1"/>
    <property type="molecule type" value="Genomic_DNA"/>
</dbReference>
<evidence type="ECO:0000313" key="2">
    <source>
        <dbReference type="Proteomes" id="UP000192042"/>
    </source>
</evidence>
<dbReference type="STRING" id="1325564.NSJP_2010"/>
<sequence length="153" mass="17208">MRAVEKTYKPDSVPTRICSQSAEIISLGFGLPRTSSDLPEDLSRASWSPALRKEPMVSSYLALHRTTLTLPVMSPPPRWALTPPFHPYLCRNDERSHRVGHRRSVLCGAGVGLLRLGVTQRPAREVRTFLSSRSAMSDPPVFPLAQSQYRKRR</sequence>
<accession>A0A1W1I5A2</accession>
<proteinExistence type="predicted"/>
<evidence type="ECO:0000313" key="1">
    <source>
        <dbReference type="EMBL" id="SLM48182.1"/>
    </source>
</evidence>
<keyword evidence="2" id="KW-1185">Reference proteome</keyword>
<dbReference type="KEGG" id="nja:NSJP_2010"/>
<name>A0A1W1I5A2_9BACT</name>
<organism evidence="1 2">
    <name type="scientific">Nitrospira japonica</name>
    <dbReference type="NCBI Taxonomy" id="1325564"/>
    <lineage>
        <taxon>Bacteria</taxon>
        <taxon>Pseudomonadati</taxon>
        <taxon>Nitrospirota</taxon>
        <taxon>Nitrospiria</taxon>
        <taxon>Nitrospirales</taxon>
        <taxon>Nitrospiraceae</taxon>
        <taxon>Nitrospira</taxon>
    </lineage>
</organism>
<dbReference type="Proteomes" id="UP000192042">
    <property type="component" value="Chromosome I"/>
</dbReference>
<reference evidence="1 2" key="1">
    <citation type="submission" date="2017-03" db="EMBL/GenBank/DDBJ databases">
        <authorList>
            <person name="Afonso C.L."/>
            <person name="Miller P.J."/>
            <person name="Scott M.A."/>
            <person name="Spackman E."/>
            <person name="Goraichik I."/>
            <person name="Dimitrov K.M."/>
            <person name="Suarez D.L."/>
            <person name="Swayne D.E."/>
        </authorList>
    </citation>
    <scope>NUCLEOTIDE SEQUENCE [LARGE SCALE GENOMIC DNA]</scope>
    <source>
        <strain evidence="1">Genome sequencing of Nitrospira japonica strain NJ11</strain>
    </source>
</reference>